<dbReference type="Gene3D" id="1.10.10.10">
    <property type="entry name" value="Winged helix-like DNA-binding domain superfamily/Winged helix DNA-binding domain"/>
    <property type="match status" value="1"/>
</dbReference>
<evidence type="ECO:0000256" key="2">
    <source>
        <dbReference type="ARBA" id="ARBA00023125"/>
    </source>
</evidence>
<proteinExistence type="predicted"/>
<dbReference type="InterPro" id="IPR036388">
    <property type="entry name" value="WH-like_DNA-bd_sf"/>
</dbReference>
<evidence type="ECO:0000256" key="3">
    <source>
        <dbReference type="ARBA" id="ARBA00023163"/>
    </source>
</evidence>
<dbReference type="GO" id="GO:0003677">
    <property type="term" value="F:DNA binding"/>
    <property type="evidence" value="ECO:0007669"/>
    <property type="project" value="UniProtKB-KW"/>
</dbReference>
<dbReference type="Pfam" id="PF13601">
    <property type="entry name" value="HTH_34"/>
    <property type="match status" value="1"/>
</dbReference>
<evidence type="ECO:0000259" key="4">
    <source>
        <dbReference type="PROSITE" id="PS50995"/>
    </source>
</evidence>
<dbReference type="RefSeq" id="WP_153790064.1">
    <property type="nucleotide sequence ID" value="NZ_CP045915.1"/>
</dbReference>
<evidence type="ECO:0000256" key="1">
    <source>
        <dbReference type="ARBA" id="ARBA00023015"/>
    </source>
</evidence>
<dbReference type="InterPro" id="IPR036390">
    <property type="entry name" value="WH_DNA-bd_sf"/>
</dbReference>
<dbReference type="EMBL" id="CP045915">
    <property type="protein sequence ID" value="QGH32896.1"/>
    <property type="molecule type" value="Genomic_DNA"/>
</dbReference>
<keyword evidence="2" id="KW-0238">DNA-binding</keyword>
<keyword evidence="1" id="KW-0805">Transcription regulation</keyword>
<dbReference type="PANTHER" id="PTHR42756:SF1">
    <property type="entry name" value="TRANSCRIPTIONAL REPRESSOR OF EMRAB OPERON"/>
    <property type="match status" value="1"/>
</dbReference>
<reference evidence="5 6" key="1">
    <citation type="submission" date="2019-11" db="EMBL/GenBank/DDBJ databases">
        <title>Gracilibacillus salitolerans sp. nov., a moderate halophile isolated from a saline soil in northwest China.</title>
        <authorList>
            <person name="Gan L."/>
        </authorList>
    </citation>
    <scope>NUCLEOTIDE SEQUENCE [LARGE SCALE GENOMIC DNA]</scope>
    <source>
        <strain evidence="5 6">SCU50</strain>
    </source>
</reference>
<sequence>MQHPLNNPNSEVQLFLTLHQKTNKLTKVLDSKIKVFHLNLGRLCLLHMLEKKNYEALPSELGDDLAVTRANISGLLSALEKLNYIERTFDMNDRRRIKVMMTDAGKDILSKAWPIYEEVVTDLFSELSKDEKTKLLSLLACI</sequence>
<evidence type="ECO:0000313" key="5">
    <source>
        <dbReference type="EMBL" id="QGH32896.1"/>
    </source>
</evidence>
<dbReference type="GO" id="GO:0003700">
    <property type="term" value="F:DNA-binding transcription factor activity"/>
    <property type="evidence" value="ECO:0007669"/>
    <property type="project" value="InterPro"/>
</dbReference>
<keyword evidence="3" id="KW-0804">Transcription</keyword>
<dbReference type="InterPro" id="IPR027395">
    <property type="entry name" value="WH_DNA-bd_dom"/>
</dbReference>
<protein>
    <submittedName>
        <fullName evidence="5">MarR family transcriptional regulator</fullName>
    </submittedName>
</protein>
<keyword evidence="6" id="KW-1185">Reference proteome</keyword>
<dbReference type="InterPro" id="IPR000835">
    <property type="entry name" value="HTH_MarR-typ"/>
</dbReference>
<dbReference type="Proteomes" id="UP000339690">
    <property type="component" value="Chromosome"/>
</dbReference>
<organism evidence="5 6">
    <name type="scientific">Gracilibacillus salitolerans</name>
    <dbReference type="NCBI Taxonomy" id="2663022"/>
    <lineage>
        <taxon>Bacteria</taxon>
        <taxon>Bacillati</taxon>
        <taxon>Bacillota</taxon>
        <taxon>Bacilli</taxon>
        <taxon>Bacillales</taxon>
        <taxon>Bacillaceae</taxon>
        <taxon>Gracilibacillus</taxon>
    </lineage>
</organism>
<dbReference type="KEGG" id="grc:GI584_01985"/>
<evidence type="ECO:0000313" key="6">
    <source>
        <dbReference type="Proteomes" id="UP000339690"/>
    </source>
</evidence>
<feature type="domain" description="HTH marR-type" evidence="4">
    <location>
        <begin position="11"/>
        <end position="142"/>
    </location>
</feature>
<dbReference type="PROSITE" id="PS50995">
    <property type="entry name" value="HTH_MARR_2"/>
    <property type="match status" value="1"/>
</dbReference>
<dbReference type="SMART" id="SM00347">
    <property type="entry name" value="HTH_MARR"/>
    <property type="match status" value="1"/>
</dbReference>
<accession>A0A5Q2TE43</accession>
<name>A0A5Q2TE43_9BACI</name>
<gene>
    <name evidence="5" type="ORF">GI584_01985</name>
</gene>
<dbReference type="AlphaFoldDB" id="A0A5Q2TE43"/>
<dbReference type="SUPFAM" id="SSF46785">
    <property type="entry name" value="Winged helix' DNA-binding domain"/>
    <property type="match status" value="1"/>
</dbReference>
<dbReference type="PANTHER" id="PTHR42756">
    <property type="entry name" value="TRANSCRIPTIONAL REGULATOR, MARR"/>
    <property type="match status" value="1"/>
</dbReference>
<dbReference type="PRINTS" id="PR00598">
    <property type="entry name" value="HTHMARR"/>
</dbReference>